<evidence type="ECO:0000256" key="1">
    <source>
        <dbReference type="SAM" id="MobiDB-lite"/>
    </source>
</evidence>
<reference evidence="2 3" key="2">
    <citation type="journal article" date="2013" name="Plant Cell Physiol.">
        <title>Rice Annotation Project Database (RAP-DB): an integrative and interactive database for rice genomics.</title>
        <authorList>
            <person name="Sakai H."/>
            <person name="Lee S.S."/>
            <person name="Tanaka T."/>
            <person name="Numa H."/>
            <person name="Kim J."/>
            <person name="Kawahara Y."/>
            <person name="Wakimoto H."/>
            <person name="Yang C.C."/>
            <person name="Iwamoto M."/>
            <person name="Abe T."/>
            <person name="Yamada Y."/>
            <person name="Muto A."/>
            <person name="Inokuchi H."/>
            <person name="Ikemura T."/>
            <person name="Matsumoto T."/>
            <person name="Sasaki T."/>
            <person name="Itoh T."/>
        </authorList>
    </citation>
    <scope>NUCLEOTIDE SEQUENCE [LARGE SCALE GENOMIC DNA]</scope>
    <source>
        <strain evidence="3">cv. Nipponbare</strain>
    </source>
</reference>
<dbReference type="AlphaFoldDB" id="Q6ETA0"/>
<proteinExistence type="predicted"/>
<gene>
    <name evidence="2" type="ordered locus">Os02g0231925</name>
    <name evidence="2" type="ORF">OSNPB_020231925</name>
</gene>
<keyword evidence="3" id="KW-1185">Reference proteome</keyword>
<protein>
    <submittedName>
        <fullName evidence="2">Os02g0231925 protein</fullName>
    </submittedName>
</protein>
<feature type="region of interest" description="Disordered" evidence="1">
    <location>
        <begin position="81"/>
        <end position="117"/>
    </location>
</feature>
<reference evidence="2 3" key="3">
    <citation type="journal article" date="2013" name="Rice">
        <title>Improvement of the Oryza sativa Nipponbare reference genome using next generation sequence and optical map data.</title>
        <authorList>
            <person name="Kawahara Y."/>
            <person name="de la Bastide M."/>
            <person name="Hamilton J.P."/>
            <person name="Kanamori H."/>
            <person name="McCombie W.R."/>
            <person name="Ouyang S."/>
            <person name="Schwartz D.C."/>
            <person name="Tanaka T."/>
            <person name="Wu J."/>
            <person name="Zhou S."/>
            <person name="Childs K.L."/>
            <person name="Davidson R.M."/>
            <person name="Lin H."/>
            <person name="Quesada-Ocampo L."/>
            <person name="Vaillancourt B."/>
            <person name="Sakai H."/>
            <person name="Lee S.S."/>
            <person name="Kim J."/>
            <person name="Numa H."/>
            <person name="Itoh T."/>
            <person name="Buell C.R."/>
            <person name="Matsumoto T."/>
        </authorList>
    </citation>
    <scope>NUCLEOTIDE SEQUENCE [LARGE SCALE GENOMIC DNA]</scope>
    <source>
        <strain evidence="3">cv. Nipponbare</strain>
    </source>
</reference>
<name>Q6ETA0_ORYSJ</name>
<organism evidence="2 3">
    <name type="scientific">Oryza sativa subsp. japonica</name>
    <name type="common">Rice</name>
    <dbReference type="NCBI Taxonomy" id="39947"/>
    <lineage>
        <taxon>Eukaryota</taxon>
        <taxon>Viridiplantae</taxon>
        <taxon>Streptophyta</taxon>
        <taxon>Embryophyta</taxon>
        <taxon>Tracheophyta</taxon>
        <taxon>Spermatophyta</taxon>
        <taxon>Magnoliopsida</taxon>
        <taxon>Liliopsida</taxon>
        <taxon>Poales</taxon>
        <taxon>Poaceae</taxon>
        <taxon>BOP clade</taxon>
        <taxon>Oryzoideae</taxon>
        <taxon>Oryzeae</taxon>
        <taxon>Oryzinae</taxon>
        <taxon>Oryza</taxon>
        <taxon>Oryza sativa</taxon>
    </lineage>
</organism>
<dbReference type="PaxDb" id="39947-Q6ETA0"/>
<evidence type="ECO:0000313" key="3">
    <source>
        <dbReference type="Proteomes" id="UP000059680"/>
    </source>
</evidence>
<reference evidence="3" key="1">
    <citation type="journal article" date="2005" name="Nature">
        <title>The map-based sequence of the rice genome.</title>
        <authorList>
            <consortium name="International rice genome sequencing project (IRGSP)"/>
            <person name="Matsumoto T."/>
            <person name="Wu J."/>
            <person name="Kanamori H."/>
            <person name="Katayose Y."/>
            <person name="Fujisawa M."/>
            <person name="Namiki N."/>
            <person name="Mizuno H."/>
            <person name="Yamamoto K."/>
            <person name="Antonio B.A."/>
            <person name="Baba T."/>
            <person name="Sakata K."/>
            <person name="Nagamura Y."/>
            <person name="Aoki H."/>
            <person name="Arikawa K."/>
            <person name="Arita K."/>
            <person name="Bito T."/>
            <person name="Chiden Y."/>
            <person name="Fujitsuka N."/>
            <person name="Fukunaka R."/>
            <person name="Hamada M."/>
            <person name="Harada C."/>
            <person name="Hayashi A."/>
            <person name="Hijishita S."/>
            <person name="Honda M."/>
            <person name="Hosokawa S."/>
            <person name="Ichikawa Y."/>
            <person name="Idonuma A."/>
            <person name="Iijima M."/>
            <person name="Ikeda M."/>
            <person name="Ikeno M."/>
            <person name="Ito K."/>
            <person name="Ito S."/>
            <person name="Ito T."/>
            <person name="Ito Y."/>
            <person name="Ito Y."/>
            <person name="Iwabuchi A."/>
            <person name="Kamiya K."/>
            <person name="Karasawa W."/>
            <person name="Kurita K."/>
            <person name="Katagiri S."/>
            <person name="Kikuta A."/>
            <person name="Kobayashi H."/>
            <person name="Kobayashi N."/>
            <person name="Machita K."/>
            <person name="Maehara T."/>
            <person name="Masukawa M."/>
            <person name="Mizubayashi T."/>
            <person name="Mukai Y."/>
            <person name="Nagasaki H."/>
            <person name="Nagata Y."/>
            <person name="Naito S."/>
            <person name="Nakashima M."/>
            <person name="Nakama Y."/>
            <person name="Nakamichi Y."/>
            <person name="Nakamura M."/>
            <person name="Meguro A."/>
            <person name="Negishi M."/>
            <person name="Ohta I."/>
            <person name="Ohta T."/>
            <person name="Okamoto M."/>
            <person name="Ono N."/>
            <person name="Saji S."/>
            <person name="Sakaguchi M."/>
            <person name="Sakai K."/>
            <person name="Shibata M."/>
            <person name="Shimokawa T."/>
            <person name="Song J."/>
            <person name="Takazaki Y."/>
            <person name="Terasawa K."/>
            <person name="Tsugane M."/>
            <person name="Tsuji K."/>
            <person name="Ueda S."/>
            <person name="Waki K."/>
            <person name="Yamagata H."/>
            <person name="Yamamoto M."/>
            <person name="Yamamoto S."/>
            <person name="Yamane H."/>
            <person name="Yoshiki S."/>
            <person name="Yoshihara R."/>
            <person name="Yukawa K."/>
            <person name="Zhong H."/>
            <person name="Yano M."/>
            <person name="Yuan Q."/>
            <person name="Ouyang S."/>
            <person name="Liu J."/>
            <person name="Jones K.M."/>
            <person name="Gansberger K."/>
            <person name="Moffat K."/>
            <person name="Hill J."/>
            <person name="Bera J."/>
            <person name="Fadrosh D."/>
            <person name="Jin S."/>
            <person name="Johri S."/>
            <person name="Kim M."/>
            <person name="Overton L."/>
            <person name="Reardon M."/>
            <person name="Tsitrin T."/>
            <person name="Vuong H."/>
            <person name="Weaver B."/>
            <person name="Ciecko A."/>
            <person name="Tallon L."/>
            <person name="Jackson J."/>
            <person name="Pai G."/>
            <person name="Aken S.V."/>
            <person name="Utterback T."/>
            <person name="Reidmuller S."/>
            <person name="Feldblyum T."/>
            <person name="Hsiao J."/>
            <person name="Zismann V."/>
            <person name="Iobst S."/>
            <person name="de Vazeille A.R."/>
            <person name="Buell C.R."/>
            <person name="Ying K."/>
            <person name="Li Y."/>
            <person name="Lu T."/>
            <person name="Huang Y."/>
            <person name="Zhao Q."/>
            <person name="Feng Q."/>
            <person name="Zhang L."/>
            <person name="Zhu J."/>
            <person name="Weng Q."/>
            <person name="Mu J."/>
            <person name="Lu Y."/>
            <person name="Fan D."/>
            <person name="Liu Y."/>
            <person name="Guan J."/>
            <person name="Zhang Y."/>
            <person name="Yu S."/>
            <person name="Liu X."/>
            <person name="Zhang Y."/>
            <person name="Hong G."/>
            <person name="Han B."/>
            <person name="Choisne N."/>
            <person name="Demange N."/>
            <person name="Orjeda G."/>
            <person name="Samain S."/>
            <person name="Cattolico L."/>
            <person name="Pelletier E."/>
            <person name="Couloux A."/>
            <person name="Segurens B."/>
            <person name="Wincker P."/>
            <person name="D'Hont A."/>
            <person name="Scarpelli C."/>
            <person name="Weissenbach J."/>
            <person name="Salanoubat M."/>
            <person name="Quetier F."/>
            <person name="Yu Y."/>
            <person name="Kim H.R."/>
            <person name="Rambo T."/>
            <person name="Currie J."/>
            <person name="Collura K."/>
            <person name="Luo M."/>
            <person name="Yang T."/>
            <person name="Ammiraju J.S.S."/>
            <person name="Engler F."/>
            <person name="Soderlund C."/>
            <person name="Wing R.A."/>
            <person name="Palmer L.E."/>
            <person name="de la Bastide M."/>
            <person name="Spiegel L."/>
            <person name="Nascimento L."/>
            <person name="Zutavern T."/>
            <person name="O'Shaughnessy A."/>
            <person name="Dike S."/>
            <person name="Dedhia N."/>
            <person name="Preston R."/>
            <person name="Balija V."/>
            <person name="McCombie W.R."/>
            <person name="Chow T."/>
            <person name="Chen H."/>
            <person name="Chung M."/>
            <person name="Chen C."/>
            <person name="Shaw J."/>
            <person name="Wu H."/>
            <person name="Hsiao K."/>
            <person name="Chao Y."/>
            <person name="Chu M."/>
            <person name="Cheng C."/>
            <person name="Hour A."/>
            <person name="Lee P."/>
            <person name="Lin S."/>
            <person name="Lin Y."/>
            <person name="Liou J."/>
            <person name="Liu S."/>
            <person name="Hsing Y."/>
            <person name="Raghuvanshi S."/>
            <person name="Mohanty A."/>
            <person name="Bharti A.K."/>
            <person name="Gaur A."/>
            <person name="Gupta V."/>
            <person name="Kumar D."/>
            <person name="Ravi V."/>
            <person name="Vij S."/>
            <person name="Kapur A."/>
            <person name="Khurana P."/>
            <person name="Khurana P."/>
            <person name="Khurana J.P."/>
            <person name="Tyagi A.K."/>
            <person name="Gaikwad K."/>
            <person name="Singh A."/>
            <person name="Dalal V."/>
            <person name="Srivastava S."/>
            <person name="Dixit A."/>
            <person name="Pal A.K."/>
            <person name="Ghazi I.A."/>
            <person name="Yadav M."/>
            <person name="Pandit A."/>
            <person name="Bhargava A."/>
            <person name="Sureshbabu K."/>
            <person name="Batra K."/>
            <person name="Sharma T.R."/>
            <person name="Mohapatra T."/>
            <person name="Singh N.K."/>
            <person name="Messing J."/>
            <person name="Nelson A.B."/>
            <person name="Fuks G."/>
            <person name="Kavchok S."/>
            <person name="Keizer G."/>
            <person name="Linton E."/>
            <person name="Llaca V."/>
            <person name="Song R."/>
            <person name="Tanyolac B."/>
            <person name="Young S."/>
            <person name="Ho-Il K."/>
            <person name="Hahn J.H."/>
            <person name="Sangsakoo G."/>
            <person name="Vanavichit A."/>
            <person name="de Mattos Luiz.A.T."/>
            <person name="Zimmer P.D."/>
            <person name="Malone G."/>
            <person name="Dellagostin O."/>
            <person name="de Oliveira A.C."/>
            <person name="Bevan M."/>
            <person name="Bancroft I."/>
            <person name="Minx P."/>
            <person name="Cordum H."/>
            <person name="Wilson R."/>
            <person name="Cheng Z."/>
            <person name="Jin W."/>
            <person name="Jiang J."/>
            <person name="Leong S.A."/>
            <person name="Iwama H."/>
            <person name="Gojobori T."/>
            <person name="Itoh T."/>
            <person name="Niimura Y."/>
            <person name="Fujii Y."/>
            <person name="Habara T."/>
            <person name="Sakai H."/>
            <person name="Sato Y."/>
            <person name="Wilson G."/>
            <person name="Kumar K."/>
            <person name="McCouch S."/>
            <person name="Juretic N."/>
            <person name="Hoen D."/>
            <person name="Wright S."/>
            <person name="Bruskiewich R."/>
            <person name="Bureau T."/>
            <person name="Miyao A."/>
            <person name="Hirochika H."/>
            <person name="Nishikawa T."/>
            <person name="Kadowaki K."/>
            <person name="Sugiura M."/>
            <person name="Burr B."/>
            <person name="Sasaki T."/>
        </authorList>
    </citation>
    <scope>NUCLEOTIDE SEQUENCE [LARGE SCALE GENOMIC DNA]</scope>
    <source>
        <strain evidence="3">cv. Nipponbare</strain>
    </source>
</reference>
<evidence type="ECO:0000313" key="2">
    <source>
        <dbReference type="EMBL" id="BAS77782.1"/>
    </source>
</evidence>
<dbReference type="Proteomes" id="UP000059680">
    <property type="component" value="Chromosome 2"/>
</dbReference>
<accession>Q6ETA0</accession>
<dbReference type="EMBL" id="AP014958">
    <property type="protein sequence ID" value="BAS77782.1"/>
    <property type="molecule type" value="Genomic_DNA"/>
</dbReference>
<sequence>MHIALQLYLHEQFLKYLHGTVHHPIDKLPDSVLGFDTCLSTEQPLKSILRLSACPKNQINTASNSKSLMASFLTSHIARPNLRKSRIPPGDAIPAKHEDAASGRRSNTAMQNFRHES</sequence>
<dbReference type="InParanoid" id="Q6ETA0"/>